<dbReference type="AlphaFoldDB" id="A0A8X6H048"/>
<dbReference type="EMBL" id="BMAO01001975">
    <property type="protein sequence ID" value="GFQ77244.1"/>
    <property type="molecule type" value="Genomic_DNA"/>
</dbReference>
<protein>
    <submittedName>
        <fullName evidence="2">Uncharacterized protein</fullName>
    </submittedName>
</protein>
<proteinExistence type="predicted"/>
<organism evidence="2 3">
    <name type="scientific">Trichonephila clavata</name>
    <name type="common">Joro spider</name>
    <name type="synonym">Nephila clavata</name>
    <dbReference type="NCBI Taxonomy" id="2740835"/>
    <lineage>
        <taxon>Eukaryota</taxon>
        <taxon>Metazoa</taxon>
        <taxon>Ecdysozoa</taxon>
        <taxon>Arthropoda</taxon>
        <taxon>Chelicerata</taxon>
        <taxon>Arachnida</taxon>
        <taxon>Araneae</taxon>
        <taxon>Araneomorphae</taxon>
        <taxon>Entelegynae</taxon>
        <taxon>Araneoidea</taxon>
        <taxon>Nephilidae</taxon>
        <taxon>Trichonephila</taxon>
    </lineage>
</organism>
<name>A0A8X6H048_TRICU</name>
<dbReference type="Proteomes" id="UP000887116">
    <property type="component" value="Unassembled WGS sequence"/>
</dbReference>
<keyword evidence="3" id="KW-1185">Reference proteome</keyword>
<evidence type="ECO:0000256" key="1">
    <source>
        <dbReference type="SAM" id="MobiDB-lite"/>
    </source>
</evidence>
<feature type="compositionally biased region" description="Acidic residues" evidence="1">
    <location>
        <begin position="16"/>
        <end position="25"/>
    </location>
</feature>
<evidence type="ECO:0000313" key="3">
    <source>
        <dbReference type="Proteomes" id="UP000887116"/>
    </source>
</evidence>
<reference evidence="2" key="1">
    <citation type="submission" date="2020-07" db="EMBL/GenBank/DDBJ databases">
        <title>Multicomponent nature underlies the extraordinary mechanical properties of spider dragline silk.</title>
        <authorList>
            <person name="Kono N."/>
            <person name="Nakamura H."/>
            <person name="Mori M."/>
            <person name="Yoshida Y."/>
            <person name="Ohtoshi R."/>
            <person name="Malay A.D."/>
            <person name="Moran D.A.P."/>
            <person name="Tomita M."/>
            <person name="Numata K."/>
            <person name="Arakawa K."/>
        </authorList>
    </citation>
    <scope>NUCLEOTIDE SEQUENCE</scope>
</reference>
<feature type="region of interest" description="Disordered" evidence="1">
    <location>
        <begin position="1"/>
        <end position="25"/>
    </location>
</feature>
<gene>
    <name evidence="2" type="ORF">TNCT_524411</name>
</gene>
<comment type="caution">
    <text evidence="2">The sequence shown here is derived from an EMBL/GenBank/DDBJ whole genome shotgun (WGS) entry which is preliminary data.</text>
</comment>
<accession>A0A8X6H048</accession>
<sequence>MIPQDEIHPVENVVSNDDENDETEDLNDVANQTQANVSQLCRLFTALRQQDMARCVDRHSKKEKCLKIQKIKHNT</sequence>
<evidence type="ECO:0000313" key="2">
    <source>
        <dbReference type="EMBL" id="GFQ77244.1"/>
    </source>
</evidence>